<dbReference type="EMBL" id="SWFS01000209">
    <property type="protein sequence ID" value="KAA8914095.1"/>
    <property type="molecule type" value="Genomic_DNA"/>
</dbReference>
<dbReference type="Gene3D" id="1.10.287.1490">
    <property type="match status" value="1"/>
</dbReference>
<feature type="coiled-coil region" evidence="1">
    <location>
        <begin position="172"/>
        <end position="199"/>
    </location>
</feature>
<evidence type="ECO:0000256" key="1">
    <source>
        <dbReference type="SAM" id="Coils"/>
    </source>
</evidence>
<dbReference type="Pfam" id="PF15456">
    <property type="entry name" value="Uds1"/>
    <property type="match status" value="1"/>
</dbReference>
<feature type="region of interest" description="Disordered" evidence="2">
    <location>
        <begin position="381"/>
        <end position="422"/>
    </location>
</feature>
<dbReference type="Proteomes" id="UP000761534">
    <property type="component" value="Unassembled WGS sequence"/>
</dbReference>
<sequence>MTDEDLYDAVASETVVGDGDIGSSNTTAYNAFAHADSPEHYLNAPKTINVDGGPYSLDISNPSYYDLSPMLNVQDPVALHFLVQSSIAESKGYKVLSSQELDDAKKESTLLSSRISDVSHKLMMERKLRDAAASLSKLHFDASNGGGTSSASSTSSSGRRSFLFGGQKKRLSRHAEEELEVANRKIHTLEEELGKLNERSNATDMKILKHNVGILALTHQGSESTSAKMYESHLSRSSTMGSGSAPVHQATSRMMNQRNSHSSSPHQRRPSSSDDTLSGGSSTVDSLITLFSSSLASPTTSPRPPPPHEKLSFLTNLSQSLVSQYDSTKNQLAVKEAQCEELKSILNDALYQLNPELENGSLDTSDLSVVRAQTVEAVSQTQKQAKSRNLEIQQLQRSSSSTNGGQTDISDTSQEDTKGKSLMRQQLESMTAAYETNRQELERLELENLELQANLRDVKFKSQAEIQELQHELKANQERVQEWQERCETLRSELESVVRTLEDLTRQTVEYESDRTKLESRVQELQNKLQESSQDTLDKRVSVMGVTSPDDQQALSEPTSVSLLRHEFRKIIAELNNKHQTELKKEQTEKKKLENLLRSIKTSSYAANLPQGKLDSLGIEAN</sequence>
<organism evidence="5 6">
    <name type="scientific">Trichomonascus ciferrii</name>
    <dbReference type="NCBI Taxonomy" id="44093"/>
    <lineage>
        <taxon>Eukaryota</taxon>
        <taxon>Fungi</taxon>
        <taxon>Dikarya</taxon>
        <taxon>Ascomycota</taxon>
        <taxon>Saccharomycotina</taxon>
        <taxon>Dipodascomycetes</taxon>
        <taxon>Dipodascales</taxon>
        <taxon>Trichomonascaceae</taxon>
        <taxon>Trichomonascus</taxon>
        <taxon>Trichomonascus ciferrii complex</taxon>
    </lineage>
</organism>
<feature type="compositionally biased region" description="Low complexity" evidence="2">
    <location>
        <begin position="149"/>
        <end position="161"/>
    </location>
</feature>
<feature type="compositionally biased region" description="Low complexity" evidence="2">
    <location>
        <begin position="256"/>
        <end position="265"/>
    </location>
</feature>
<comment type="caution">
    <text evidence="5">The sequence shown here is derived from an EMBL/GenBank/DDBJ whole genome shotgun (WGS) entry which is preliminary data.</text>
</comment>
<feature type="region of interest" description="Disordered" evidence="2">
    <location>
        <begin position="222"/>
        <end position="281"/>
    </location>
</feature>
<feature type="region of interest" description="Disordered" evidence="2">
    <location>
        <begin position="142"/>
        <end position="161"/>
    </location>
</feature>
<reference evidence="5" key="1">
    <citation type="journal article" date="2019" name="G3 (Bethesda)">
        <title>Genome Assemblies of Two Rare Opportunistic Yeast Pathogens: Diutina rugosa (syn. Candida rugosa) and Trichomonascus ciferrii (syn. Candida ciferrii).</title>
        <authorList>
            <person name="Mixao V."/>
            <person name="Saus E."/>
            <person name="Hansen A.P."/>
            <person name="Lass-Florl C."/>
            <person name="Gabaldon T."/>
        </authorList>
    </citation>
    <scope>NUCLEOTIDE SEQUENCE</scope>
    <source>
        <strain evidence="5">CBS 4856</strain>
    </source>
</reference>
<evidence type="ECO:0000256" key="2">
    <source>
        <dbReference type="SAM" id="MobiDB-lite"/>
    </source>
</evidence>
<evidence type="ECO:0000313" key="5">
    <source>
        <dbReference type="EMBL" id="KAA8914095.1"/>
    </source>
</evidence>
<gene>
    <name evidence="5" type="ORF">TRICI_002992</name>
</gene>
<keyword evidence="1" id="KW-0175">Coiled coil</keyword>
<dbReference type="VEuPathDB" id="FungiDB:TRICI_002992"/>
<feature type="coiled-coil region" evidence="1">
    <location>
        <begin position="424"/>
        <end position="535"/>
    </location>
</feature>
<name>A0A642VB46_9ASCO</name>
<feature type="coiled-coil region" evidence="1">
    <location>
        <begin position="576"/>
        <end position="603"/>
    </location>
</feature>
<keyword evidence="6" id="KW-1185">Reference proteome</keyword>
<feature type="domain" description="DUF7801" evidence="4">
    <location>
        <begin position="448"/>
        <end position="545"/>
    </location>
</feature>
<feature type="compositionally biased region" description="Polar residues" evidence="2">
    <location>
        <begin position="390"/>
        <end position="412"/>
    </location>
</feature>
<evidence type="ECO:0000313" key="6">
    <source>
        <dbReference type="Proteomes" id="UP000761534"/>
    </source>
</evidence>
<protein>
    <submittedName>
        <fullName evidence="5">Uncharacterized protein</fullName>
    </submittedName>
</protein>
<dbReference type="OrthoDB" id="4087708at2759"/>
<dbReference type="Pfam" id="PF25078">
    <property type="entry name" value="DUF7801"/>
    <property type="match status" value="1"/>
</dbReference>
<dbReference type="InterPro" id="IPR056703">
    <property type="entry name" value="DUF7801"/>
</dbReference>
<dbReference type="AlphaFoldDB" id="A0A642VB46"/>
<accession>A0A642VB46</accession>
<proteinExistence type="predicted"/>
<feature type="domain" description="Up-regulated during septation protein 1" evidence="3">
    <location>
        <begin position="80"/>
        <end position="218"/>
    </location>
</feature>
<evidence type="ECO:0000259" key="3">
    <source>
        <dbReference type="Pfam" id="PF15456"/>
    </source>
</evidence>
<evidence type="ECO:0000259" key="4">
    <source>
        <dbReference type="Pfam" id="PF25078"/>
    </source>
</evidence>
<dbReference type="InterPro" id="IPR029191">
    <property type="entry name" value="Uds1"/>
</dbReference>